<keyword evidence="1" id="KW-0472">Membrane</keyword>
<accession>A0ABP4NNH8</accession>
<gene>
    <name evidence="2" type="ORF">GCM10009789_17260</name>
</gene>
<sequence>MPSSGSVATQDPVEVYLAGLSRALYGPRRRKADLLAEARDSLVDATEAFEAQGMSAAEAAERAVADFGDLADVVPGYRAELGIAQGRRTAVLLVSVMLAQPIVWKEGLWSWNQHPPSPDSFVAFLNDLVMLVGTLSMIGSVLALVASSIGLRCPAVRERATRSTARFALLSCALVSGTAIVLASASRVADGSGPQGLLAVAVFVVAPLLLVSRSAHRCLRLA</sequence>
<dbReference type="EMBL" id="BAAAOS010000017">
    <property type="protein sequence ID" value="GAA1564417.1"/>
    <property type="molecule type" value="Genomic_DNA"/>
</dbReference>
<comment type="caution">
    <text evidence="2">The sequence shown here is derived from an EMBL/GenBank/DDBJ whole genome shotgun (WGS) entry which is preliminary data.</text>
</comment>
<evidence type="ECO:0000256" key="1">
    <source>
        <dbReference type="SAM" id="Phobius"/>
    </source>
</evidence>
<name>A0ABP4NNH8_9ACTN</name>
<dbReference type="NCBIfam" id="NF038403">
    <property type="entry name" value="perm_prefix_1"/>
    <property type="match status" value="1"/>
</dbReference>
<dbReference type="Pfam" id="PF22564">
    <property type="entry name" value="HAAS"/>
    <property type="match status" value="1"/>
</dbReference>
<evidence type="ECO:0000313" key="3">
    <source>
        <dbReference type="Proteomes" id="UP001500393"/>
    </source>
</evidence>
<protein>
    <submittedName>
        <fullName evidence="2">Permease prefix domain 1-containing protein</fullName>
    </submittedName>
</protein>
<dbReference type="InterPro" id="IPR047928">
    <property type="entry name" value="Perm_prefix_1"/>
</dbReference>
<proteinExistence type="predicted"/>
<dbReference type="RefSeq" id="WP_344211647.1">
    <property type="nucleotide sequence ID" value="NZ_BAAAOS010000017.1"/>
</dbReference>
<organism evidence="2 3">
    <name type="scientific">Kribbella sancticallisti</name>
    <dbReference type="NCBI Taxonomy" id="460087"/>
    <lineage>
        <taxon>Bacteria</taxon>
        <taxon>Bacillati</taxon>
        <taxon>Actinomycetota</taxon>
        <taxon>Actinomycetes</taxon>
        <taxon>Propionibacteriales</taxon>
        <taxon>Kribbellaceae</taxon>
        <taxon>Kribbella</taxon>
    </lineage>
</organism>
<keyword evidence="1" id="KW-0812">Transmembrane</keyword>
<reference evidence="3" key="1">
    <citation type="journal article" date="2019" name="Int. J. Syst. Evol. Microbiol.">
        <title>The Global Catalogue of Microorganisms (GCM) 10K type strain sequencing project: providing services to taxonomists for standard genome sequencing and annotation.</title>
        <authorList>
            <consortium name="The Broad Institute Genomics Platform"/>
            <consortium name="The Broad Institute Genome Sequencing Center for Infectious Disease"/>
            <person name="Wu L."/>
            <person name="Ma J."/>
        </authorList>
    </citation>
    <scope>NUCLEOTIDE SEQUENCE [LARGE SCALE GENOMIC DNA]</scope>
    <source>
        <strain evidence="3">JCM 14969</strain>
    </source>
</reference>
<evidence type="ECO:0000313" key="2">
    <source>
        <dbReference type="EMBL" id="GAA1564417.1"/>
    </source>
</evidence>
<keyword evidence="3" id="KW-1185">Reference proteome</keyword>
<keyword evidence="1" id="KW-1133">Transmembrane helix</keyword>
<feature type="transmembrane region" description="Helical" evidence="1">
    <location>
        <begin position="167"/>
        <end position="186"/>
    </location>
</feature>
<dbReference type="Proteomes" id="UP001500393">
    <property type="component" value="Unassembled WGS sequence"/>
</dbReference>
<feature type="transmembrane region" description="Helical" evidence="1">
    <location>
        <begin position="192"/>
        <end position="211"/>
    </location>
</feature>
<feature type="transmembrane region" description="Helical" evidence="1">
    <location>
        <begin position="124"/>
        <end position="146"/>
    </location>
</feature>